<protein>
    <submittedName>
        <fullName evidence="1">Uncharacterized protein</fullName>
    </submittedName>
</protein>
<dbReference type="AlphaFoldDB" id="E4QDQ9"/>
<name>E4QDQ9_CALH1</name>
<evidence type="ECO:0000313" key="2">
    <source>
        <dbReference type="Proteomes" id="UP000006890"/>
    </source>
</evidence>
<reference key="1">
    <citation type="submission" date="2010-09" db="EMBL/GenBank/DDBJ databases">
        <title>Complete sequence of Caldicellulosiruptor hydrothermalis 108.</title>
        <authorList>
            <consortium name="US DOE Joint Genome Institute"/>
            <person name="Lucas S."/>
            <person name="Copeland A."/>
            <person name="Lapidus A."/>
            <person name="Cheng J.-F."/>
            <person name="Bruce D."/>
            <person name="Goodwin L."/>
            <person name="Pitluck S."/>
            <person name="Davenport K."/>
            <person name="Detter J.C."/>
            <person name="Han C."/>
            <person name="Tapia R."/>
            <person name="Land M."/>
            <person name="Hauser L."/>
            <person name="Chang Y.-J."/>
            <person name="Jeffries C."/>
            <person name="Kyrpides N."/>
            <person name="Ivanova N."/>
            <person name="Mikhailova N."/>
            <person name="Blumer-Schuette S.E."/>
            <person name="Kelly R.M."/>
            <person name="Woyke T."/>
        </authorList>
    </citation>
    <scope>NUCLEOTIDE SEQUENCE</scope>
    <source>
        <strain>108</strain>
    </source>
</reference>
<keyword evidence="2" id="KW-1185">Reference proteome</keyword>
<evidence type="ECO:0000313" key="1">
    <source>
        <dbReference type="EMBL" id="ADQ06476.1"/>
    </source>
</evidence>
<sequence>MNNASIENIPTDIALMSEQINLLAEWNKSHIDIDPEQVRKNIETMLSILRYIKDS</sequence>
<gene>
    <name evidence="1" type="ordered locus">Calhy_0739</name>
</gene>
<reference evidence="1 2" key="2">
    <citation type="journal article" date="2011" name="J. Bacteriol.">
        <title>Complete genome sequences for the anaerobic, extremely thermophilic plant biomass-degrading bacteria Caldicellulosiruptor hydrothermalis, Caldicellulosiruptor kristjanssonii, Caldicellulosiruptor kronotskyensis, Caldicellulosiruptor owensenis, and Caldicellulosiruptor lactoaceticus.</title>
        <authorList>
            <person name="Blumer-Schuette S.E."/>
            <person name="Ozdemir I."/>
            <person name="Mistry D."/>
            <person name="Lucas S."/>
            <person name="Lapidus A."/>
            <person name="Cheng J.F."/>
            <person name="Goodwin L.A."/>
            <person name="Pitluck S."/>
            <person name="Land M.L."/>
            <person name="Hauser L.J."/>
            <person name="Woyke T."/>
            <person name="Mikhailova N."/>
            <person name="Pati A."/>
            <person name="Kyrpides N.C."/>
            <person name="Ivanova N."/>
            <person name="Detter J.C."/>
            <person name="Walston-Davenport K."/>
            <person name="Han S."/>
            <person name="Adams M.W."/>
            <person name="Kelly R.M."/>
        </authorList>
    </citation>
    <scope>NUCLEOTIDE SEQUENCE [LARGE SCALE GENOMIC DNA]</scope>
    <source>
        <strain evidence="2">DSM 18901 / VKM B-2411 / 108</strain>
    </source>
</reference>
<proteinExistence type="predicted"/>
<accession>E4QDQ9</accession>
<dbReference type="EMBL" id="CP002219">
    <property type="protein sequence ID" value="ADQ06476.1"/>
    <property type="molecule type" value="Genomic_DNA"/>
</dbReference>
<dbReference type="RefSeq" id="WP_013402676.1">
    <property type="nucleotide sequence ID" value="NC_014652.1"/>
</dbReference>
<dbReference type="OrthoDB" id="9977569at2"/>
<dbReference type="Proteomes" id="UP000006890">
    <property type="component" value="Chromosome"/>
</dbReference>
<dbReference type="HOGENOM" id="CLU_3023343_0_0_9"/>
<organism evidence="1 2">
    <name type="scientific">Caldicellulosiruptor hydrothermalis (strain DSM 18901 / VKM B-2411 / 108)</name>
    <dbReference type="NCBI Taxonomy" id="632292"/>
    <lineage>
        <taxon>Bacteria</taxon>
        <taxon>Bacillati</taxon>
        <taxon>Bacillota</taxon>
        <taxon>Bacillota incertae sedis</taxon>
        <taxon>Caldicellulosiruptorales</taxon>
        <taxon>Caldicellulosiruptoraceae</taxon>
        <taxon>Caldicellulosiruptor</taxon>
    </lineage>
</organism>
<dbReference type="KEGG" id="chd:Calhy_0739"/>
<dbReference type="STRING" id="632292.Calhy_0739"/>